<reference evidence="3" key="2">
    <citation type="submission" date="2016-05" db="EMBL/GenBank/DDBJ databases">
        <title>Comparative analysis highlights variable genome content of wheat rusts and divergence of the mating loci.</title>
        <authorList>
            <person name="Cuomo C.A."/>
            <person name="Bakkeren G."/>
            <person name="Szabo L."/>
            <person name="Khalil H."/>
            <person name="Joly D."/>
            <person name="Goldberg J."/>
            <person name="Young S."/>
            <person name="Zeng Q."/>
            <person name="Fellers J."/>
        </authorList>
    </citation>
    <scope>NUCLEOTIDE SEQUENCE [LARGE SCALE GENOMIC DNA]</scope>
    <source>
        <strain evidence="3">1-1 BBBD Race 1</strain>
    </source>
</reference>
<feature type="region of interest" description="Disordered" evidence="2">
    <location>
        <begin position="306"/>
        <end position="337"/>
    </location>
</feature>
<organism evidence="3">
    <name type="scientific">Puccinia triticina (isolate 1-1 / race 1 (BBBD))</name>
    <name type="common">Brown leaf rust fungus</name>
    <dbReference type="NCBI Taxonomy" id="630390"/>
    <lineage>
        <taxon>Eukaryota</taxon>
        <taxon>Fungi</taxon>
        <taxon>Dikarya</taxon>
        <taxon>Basidiomycota</taxon>
        <taxon>Pucciniomycotina</taxon>
        <taxon>Pucciniomycetes</taxon>
        <taxon>Pucciniales</taxon>
        <taxon>Pucciniaceae</taxon>
        <taxon>Puccinia</taxon>
    </lineage>
</organism>
<reference evidence="3" key="1">
    <citation type="submission" date="2009-11" db="EMBL/GenBank/DDBJ databases">
        <authorList>
            <consortium name="The Broad Institute Genome Sequencing Platform"/>
            <person name="Ward D."/>
            <person name="Feldgarden M."/>
            <person name="Earl A."/>
            <person name="Young S.K."/>
            <person name="Zeng Q."/>
            <person name="Koehrsen M."/>
            <person name="Alvarado L."/>
            <person name="Berlin A."/>
            <person name="Bochicchio J."/>
            <person name="Borenstein D."/>
            <person name="Chapman S.B."/>
            <person name="Chen Z."/>
            <person name="Engels R."/>
            <person name="Freedman E."/>
            <person name="Gellesch M."/>
            <person name="Goldberg J."/>
            <person name="Griggs A."/>
            <person name="Gujja S."/>
            <person name="Heilman E."/>
            <person name="Heiman D."/>
            <person name="Hepburn T."/>
            <person name="Howarth C."/>
            <person name="Jen D."/>
            <person name="Larson L."/>
            <person name="Lewis B."/>
            <person name="Mehta T."/>
            <person name="Park D."/>
            <person name="Pearson M."/>
            <person name="Roberts A."/>
            <person name="Saif S."/>
            <person name="Shea T."/>
            <person name="Shenoy N."/>
            <person name="Sisk P."/>
            <person name="Stolte C."/>
            <person name="Sykes S."/>
            <person name="Thomson T."/>
            <person name="Walk T."/>
            <person name="White J."/>
            <person name="Yandava C."/>
            <person name="Izard J."/>
            <person name="Baranova O.V."/>
            <person name="Blanton J.M."/>
            <person name="Tanner A.C."/>
            <person name="Dewhirst F.E."/>
            <person name="Haas B."/>
            <person name="Nusbaum C."/>
            <person name="Birren B."/>
        </authorList>
    </citation>
    <scope>NUCLEOTIDE SEQUENCE [LARGE SCALE GENOMIC DNA]</scope>
    <source>
        <strain evidence="3">1-1 BBBD Race 1</strain>
    </source>
</reference>
<dbReference type="EMBL" id="ADAS02000285">
    <property type="protein sequence ID" value="OAV87778.1"/>
    <property type="molecule type" value="Genomic_DNA"/>
</dbReference>
<accession>A0A180G580</accession>
<proteinExistence type="predicted"/>
<dbReference type="VEuPathDB" id="FungiDB:PTTG_29283"/>
<reference evidence="4 5" key="3">
    <citation type="journal article" date="2017" name="G3 (Bethesda)">
        <title>Comparative analysis highlights variable genome content of wheat rusts and divergence of the mating loci.</title>
        <authorList>
            <person name="Cuomo C.A."/>
            <person name="Bakkeren G."/>
            <person name="Khalil H.B."/>
            <person name="Panwar V."/>
            <person name="Joly D."/>
            <person name="Linning R."/>
            <person name="Sakthikumar S."/>
            <person name="Song X."/>
            <person name="Adiconis X."/>
            <person name="Fan L."/>
            <person name="Goldberg J.M."/>
            <person name="Levin J.Z."/>
            <person name="Young S."/>
            <person name="Zeng Q."/>
            <person name="Anikster Y."/>
            <person name="Bruce M."/>
            <person name="Wang M."/>
            <person name="Yin C."/>
            <person name="McCallum B."/>
            <person name="Szabo L.J."/>
            <person name="Hulbert S."/>
            <person name="Chen X."/>
            <person name="Fellers J.P."/>
        </authorList>
    </citation>
    <scope>NUCLEOTIDE SEQUENCE</scope>
    <source>
        <strain evidence="5">Isolate 1-1 / race 1 (BBBD)</strain>
        <strain evidence="4">isolate 1-1 / race 1 (BBBD)</strain>
    </source>
</reference>
<evidence type="ECO:0000313" key="4">
    <source>
        <dbReference type="EnsemblFungi" id="PTTG_29283-t43_1-p1"/>
    </source>
</evidence>
<name>A0A180G580_PUCT1</name>
<protein>
    <submittedName>
        <fullName evidence="3 4">Uncharacterized protein</fullName>
    </submittedName>
</protein>
<reference evidence="4" key="4">
    <citation type="submission" date="2025-05" db="UniProtKB">
        <authorList>
            <consortium name="EnsemblFungi"/>
        </authorList>
    </citation>
    <scope>IDENTIFICATION</scope>
    <source>
        <strain evidence="4">isolate 1-1 / race 1 (BBBD)</strain>
    </source>
</reference>
<dbReference type="AlphaFoldDB" id="A0A180G580"/>
<dbReference type="Proteomes" id="UP000005240">
    <property type="component" value="Unassembled WGS sequence"/>
</dbReference>
<gene>
    <name evidence="3" type="ORF">PTTG_29283</name>
</gene>
<keyword evidence="1" id="KW-0175">Coiled coil</keyword>
<evidence type="ECO:0000313" key="3">
    <source>
        <dbReference type="EMBL" id="OAV87778.1"/>
    </source>
</evidence>
<evidence type="ECO:0000313" key="5">
    <source>
        <dbReference type="Proteomes" id="UP000005240"/>
    </source>
</evidence>
<feature type="region of interest" description="Disordered" evidence="2">
    <location>
        <begin position="71"/>
        <end position="111"/>
    </location>
</feature>
<feature type="coiled-coil region" evidence="1">
    <location>
        <begin position="44"/>
        <end position="71"/>
    </location>
</feature>
<evidence type="ECO:0000256" key="2">
    <source>
        <dbReference type="SAM" id="MobiDB-lite"/>
    </source>
</evidence>
<keyword evidence="5" id="KW-1185">Reference proteome</keyword>
<evidence type="ECO:0000256" key="1">
    <source>
        <dbReference type="SAM" id="Coils"/>
    </source>
</evidence>
<feature type="region of interest" description="Disordered" evidence="2">
    <location>
        <begin position="1"/>
        <end position="21"/>
    </location>
</feature>
<dbReference type="EnsemblFungi" id="PTTG_29283-t43_1">
    <property type="protein sequence ID" value="PTTG_29283-t43_1-p1"/>
    <property type="gene ID" value="PTTG_29283"/>
</dbReference>
<sequence>MSDLRFTDFSDDSPDPQDRITNRSTVRGLSAVVDRVIFYCRAESRQVTALMERLERKVEELAAAVERLSSNDPNMAGTAHADANGVDAPQPNDVAITESDTTDTTHDSGMVSETTYDSGMVSETTHGHGMVALTNLVKDVAANVTRAAVHSMVEKCELFEGISEEDEARLYLAAGIPPPAPDAIGGMLESYELQLGTVVSRTLAALERGAWEQEDEFKSEFLGQLARTHRLGAQSNGLWWRRVCELRRLAILNLDAQGENPASDVMPPADGLRNEHAGEGEAALFQVEPDLPSESDAIEEVEGAAIGLRGDQGRAIPKRAVDDGAEAEGSSKRPRLD</sequence>